<dbReference type="AlphaFoldDB" id="A0A022PNC6"/>
<protein>
    <submittedName>
        <fullName evidence="1">Uncharacterized protein</fullName>
    </submittedName>
</protein>
<dbReference type="EMBL" id="JFGV01000002">
    <property type="protein sequence ID" value="EYU17201.1"/>
    <property type="molecule type" value="Genomic_DNA"/>
</dbReference>
<keyword evidence="2" id="KW-1185">Reference proteome</keyword>
<comment type="caution">
    <text evidence="1">The sequence shown here is derived from an EMBL/GenBank/DDBJ whole genome shotgun (WGS) entry which is preliminary data.</text>
</comment>
<evidence type="ECO:0000313" key="2">
    <source>
        <dbReference type="Proteomes" id="UP000023464"/>
    </source>
</evidence>
<reference evidence="1 2" key="1">
    <citation type="submission" date="2014-03" db="EMBL/GenBank/DDBJ databases">
        <title>Draft Genome of Photorhabdus luminescens BA1, an Egyptian Isolate.</title>
        <authorList>
            <person name="Ghazal S."/>
            <person name="Hurst S.G.IV."/>
            <person name="Morris K."/>
            <person name="Thomas K."/>
            <person name="Tisa L.S."/>
        </authorList>
    </citation>
    <scope>NUCLEOTIDE SEQUENCE [LARGE SCALE GENOMIC DNA]</scope>
    <source>
        <strain evidence="1 2">BA1</strain>
    </source>
</reference>
<dbReference type="Proteomes" id="UP000023464">
    <property type="component" value="Unassembled WGS sequence"/>
</dbReference>
<proteinExistence type="predicted"/>
<accession>A0A022PNC6</accession>
<organism evidence="1 2">
    <name type="scientific">Photorhabdus aegyptia</name>
    <dbReference type="NCBI Taxonomy" id="2805098"/>
    <lineage>
        <taxon>Bacteria</taxon>
        <taxon>Pseudomonadati</taxon>
        <taxon>Pseudomonadota</taxon>
        <taxon>Gammaproteobacteria</taxon>
        <taxon>Enterobacterales</taxon>
        <taxon>Morganellaceae</taxon>
        <taxon>Photorhabdus</taxon>
    </lineage>
</organism>
<name>A0A022PNC6_9GAMM</name>
<sequence>MNHLVQINKIVKAGCYSVPGLFSNYNGRFGQSISGIFELSIRFSMTRYFFQACKVMFSLPSNSKPKNPGWLII</sequence>
<gene>
    <name evidence="1" type="ORF">BA1DRAFT_00260</name>
</gene>
<evidence type="ECO:0000313" key="1">
    <source>
        <dbReference type="EMBL" id="EYU17201.1"/>
    </source>
</evidence>